<protein>
    <submittedName>
        <fullName evidence="4">Sugar-binding protein</fullName>
    </submittedName>
</protein>
<dbReference type="Gene3D" id="3.40.190.10">
    <property type="entry name" value="Periplasmic binding protein-like II"/>
    <property type="match status" value="1"/>
</dbReference>
<evidence type="ECO:0000256" key="1">
    <source>
        <dbReference type="ARBA" id="ARBA00008520"/>
    </source>
</evidence>
<dbReference type="PANTHER" id="PTHR30061">
    <property type="entry name" value="MALTOSE-BINDING PERIPLASMIC PROTEIN"/>
    <property type="match status" value="1"/>
</dbReference>
<dbReference type="Pfam" id="PF13416">
    <property type="entry name" value="SBP_bac_8"/>
    <property type="match status" value="1"/>
</dbReference>
<organism evidence="4 5">
    <name type="scientific">Dictyobacter formicarum</name>
    <dbReference type="NCBI Taxonomy" id="2778368"/>
    <lineage>
        <taxon>Bacteria</taxon>
        <taxon>Bacillati</taxon>
        <taxon>Chloroflexota</taxon>
        <taxon>Ktedonobacteria</taxon>
        <taxon>Ktedonobacterales</taxon>
        <taxon>Dictyobacteraceae</taxon>
        <taxon>Dictyobacter</taxon>
    </lineage>
</organism>
<reference evidence="4 5" key="1">
    <citation type="journal article" date="2021" name="Int. J. Syst. Evol. Microbiol.">
        <title>Reticulibacter mediterranei gen. nov., sp. nov., within the new family Reticulibacteraceae fam. nov., and Ktedonospora formicarum gen. nov., sp. nov., Ktedonobacter robiniae sp. nov., Dictyobacter formicarum sp. nov. and Dictyobacter arantiisoli sp. nov., belonging to the class Ktedonobacteria.</title>
        <authorList>
            <person name="Yabe S."/>
            <person name="Zheng Y."/>
            <person name="Wang C.M."/>
            <person name="Sakai Y."/>
            <person name="Abe K."/>
            <person name="Yokota A."/>
            <person name="Donadio S."/>
            <person name="Cavaletti L."/>
            <person name="Monciardini P."/>
        </authorList>
    </citation>
    <scope>NUCLEOTIDE SEQUENCE [LARGE SCALE GENOMIC DNA]</scope>
    <source>
        <strain evidence="4 5">SOSP1-9</strain>
    </source>
</reference>
<comment type="similarity">
    <text evidence="1">Belongs to the bacterial solute-binding protein 1 family.</text>
</comment>
<accession>A0ABQ3VFC6</accession>
<comment type="caution">
    <text evidence="4">The sequence shown here is derived from an EMBL/GenBank/DDBJ whole genome shotgun (WGS) entry which is preliminary data.</text>
</comment>
<keyword evidence="3" id="KW-0732">Signal</keyword>
<sequence>MPEGNYTDLVNIAAMARSLPCLLDFDGPTLYNYAWSGYLRPLDRYVSPAMRADFLPSIIQQGTYNHHLYSLGQFDSGLGFYANRQYLNEAGVRIPTIDHPWTLRELNDILARLKSVPGVLYPLDLHMNTGYGDGEWFTYGFSPFVESFGGDLINRATYRSADGVLNGPNSIAALTWFQNLFRQGYSNPWPVSDTGFTTGTSALSWSGHWLYPEYHQALGDNLLVLPAPDLGKGAKTSMGSWNWGITSSCQTPAAAWEVLQFMLSPSQIARMTSANGAVPARKSVIAHSRLYAPNGVLHVFVAQLQTSRAVPRPITPAYPAITSAFAQTITNIAAGIDVKQQLDEAVRTIDQDIQDNQGYPRNILKTAARAGQKASTAPSYRTGES</sequence>
<keyword evidence="5" id="KW-1185">Reference proteome</keyword>
<dbReference type="InterPro" id="IPR006059">
    <property type="entry name" value="SBP"/>
</dbReference>
<evidence type="ECO:0000313" key="4">
    <source>
        <dbReference type="EMBL" id="GHO84414.1"/>
    </source>
</evidence>
<evidence type="ECO:0000256" key="2">
    <source>
        <dbReference type="ARBA" id="ARBA00022448"/>
    </source>
</evidence>
<dbReference type="SUPFAM" id="SSF53850">
    <property type="entry name" value="Periplasmic binding protein-like II"/>
    <property type="match status" value="1"/>
</dbReference>
<dbReference type="Proteomes" id="UP000635565">
    <property type="component" value="Unassembled WGS sequence"/>
</dbReference>
<evidence type="ECO:0000256" key="3">
    <source>
        <dbReference type="ARBA" id="ARBA00022729"/>
    </source>
</evidence>
<name>A0ABQ3VFC6_9CHLR</name>
<dbReference type="EMBL" id="BNJJ01000006">
    <property type="protein sequence ID" value="GHO84414.1"/>
    <property type="molecule type" value="Genomic_DNA"/>
</dbReference>
<evidence type="ECO:0000313" key="5">
    <source>
        <dbReference type="Proteomes" id="UP000635565"/>
    </source>
</evidence>
<proteinExistence type="inferred from homology"/>
<gene>
    <name evidence="4" type="ORF">KSZ_24200</name>
</gene>
<dbReference type="PANTHER" id="PTHR30061:SF50">
    <property type="entry name" value="MALTOSE_MALTODEXTRIN-BINDING PERIPLASMIC PROTEIN"/>
    <property type="match status" value="1"/>
</dbReference>
<keyword evidence="2" id="KW-0813">Transport</keyword>